<dbReference type="Pfam" id="PF02272">
    <property type="entry name" value="DHHA1"/>
    <property type="match status" value="1"/>
</dbReference>
<feature type="binding site" evidence="2">
    <location>
        <position position="474"/>
    </location>
    <ligand>
        <name>Mn(2+)</name>
        <dbReference type="ChEBI" id="CHEBI:29035"/>
        <label>2</label>
    </ligand>
</feature>
<protein>
    <recommendedName>
        <fullName evidence="1">Cyclic-di-AMP phosphodiesterase</fullName>
        <ecNumber evidence="1">3.1.4.-</ecNumber>
    </recommendedName>
</protein>
<feature type="binding site" evidence="2">
    <location>
        <position position="450"/>
    </location>
    <ligand>
        <name>Mn(2+)</name>
        <dbReference type="ChEBI" id="CHEBI:29035"/>
        <label>2</label>
    </ligand>
</feature>
<gene>
    <name evidence="6" type="ORF">FYJ35_07890</name>
</gene>
<dbReference type="Proteomes" id="UP000481852">
    <property type="component" value="Unassembled WGS sequence"/>
</dbReference>
<dbReference type="PANTHER" id="PTHR47618">
    <property type="entry name" value="BIFUNCTIONAL OLIGORIBONUCLEASE AND PAP PHOSPHATASE NRNA"/>
    <property type="match status" value="1"/>
</dbReference>
<organism evidence="6 7">
    <name type="scientific">Porcincola intestinalis</name>
    <dbReference type="NCBI Taxonomy" id="2606632"/>
    <lineage>
        <taxon>Bacteria</taxon>
        <taxon>Bacillati</taxon>
        <taxon>Bacillota</taxon>
        <taxon>Clostridia</taxon>
        <taxon>Lachnospirales</taxon>
        <taxon>Lachnospiraceae</taxon>
        <taxon>Porcincola</taxon>
    </lineage>
</organism>
<comment type="catalytic activity">
    <reaction evidence="1">
        <text>3',3'-c-di-AMP + H2O = 5'-O-phosphonoadenylyl-(3'-&gt;5')-adenosine + H(+)</text>
        <dbReference type="Rhea" id="RHEA:54420"/>
        <dbReference type="ChEBI" id="CHEBI:15377"/>
        <dbReference type="ChEBI" id="CHEBI:15378"/>
        <dbReference type="ChEBI" id="CHEBI:71500"/>
        <dbReference type="ChEBI" id="CHEBI:138171"/>
    </reaction>
</comment>
<accession>A0A6L5X7Z5</accession>
<feature type="binding site" evidence="2">
    <location>
        <position position="380"/>
    </location>
    <ligand>
        <name>Mn(2+)</name>
        <dbReference type="ChEBI" id="CHEBI:29035"/>
        <label>1</label>
    </ligand>
</feature>
<dbReference type="InterPro" id="IPR014528">
    <property type="entry name" value="GdpP/PdeA"/>
</dbReference>
<dbReference type="FunFam" id="3.90.1640.10:FF:000002">
    <property type="entry name" value="Cyclic-di-AMP phosphodiesterase"/>
    <property type="match status" value="1"/>
</dbReference>
<dbReference type="Gene3D" id="3.10.310.30">
    <property type="match status" value="1"/>
</dbReference>
<keyword evidence="1" id="KW-1003">Cell membrane</keyword>
<feature type="domain" description="DHHA1" evidence="5">
    <location>
        <begin position="604"/>
        <end position="678"/>
    </location>
</feature>
<comment type="function">
    <text evidence="1">Has phosphodiesterase (PDE) activity against cyclic-di-AMP (c-di-AMP).</text>
</comment>
<feature type="binding site" evidence="2">
    <location>
        <position position="382"/>
    </location>
    <ligand>
        <name>Mn(2+)</name>
        <dbReference type="ChEBI" id="CHEBI:29035"/>
        <label>2</label>
    </ligand>
</feature>
<dbReference type="GO" id="GO:0046872">
    <property type="term" value="F:metal ion binding"/>
    <property type="evidence" value="ECO:0007669"/>
    <property type="project" value="UniProtKB-KW"/>
</dbReference>
<keyword evidence="3" id="KW-0812">Transmembrane</keyword>
<feature type="binding site" evidence="2">
    <location>
        <position position="376"/>
    </location>
    <ligand>
        <name>Mn(2+)</name>
        <dbReference type="ChEBI" id="CHEBI:29035"/>
        <label>1</label>
    </ligand>
</feature>
<evidence type="ECO:0000256" key="3">
    <source>
        <dbReference type="SAM" id="Phobius"/>
    </source>
</evidence>
<feature type="domain" description="DDH" evidence="4">
    <location>
        <begin position="371"/>
        <end position="526"/>
    </location>
</feature>
<name>A0A6L5X7Z5_9FIRM</name>
<dbReference type="InterPro" id="IPR001667">
    <property type="entry name" value="DDH_dom"/>
</dbReference>
<dbReference type="GO" id="GO:0016787">
    <property type="term" value="F:hydrolase activity"/>
    <property type="evidence" value="ECO:0007669"/>
    <property type="project" value="UniProtKB-UniRule"/>
</dbReference>
<comment type="subcellular location">
    <subcellularLocation>
        <location evidence="1">Cell membrane</location>
    </subcellularLocation>
</comment>
<keyword evidence="2" id="KW-0479">Metal-binding</keyword>
<keyword evidence="7" id="KW-1185">Reference proteome</keyword>
<dbReference type="GO" id="GO:0003676">
    <property type="term" value="F:nucleic acid binding"/>
    <property type="evidence" value="ECO:0007669"/>
    <property type="project" value="UniProtKB-UniRule"/>
</dbReference>
<dbReference type="InterPro" id="IPR043128">
    <property type="entry name" value="Rev_trsase/Diguanyl_cyclase"/>
</dbReference>
<dbReference type="Gene3D" id="3.90.1640.10">
    <property type="entry name" value="inorganic pyrophosphatase (n-terminal core)"/>
    <property type="match status" value="1"/>
</dbReference>
<dbReference type="EMBL" id="VULZ01000007">
    <property type="protein sequence ID" value="MSS14964.1"/>
    <property type="molecule type" value="Genomic_DNA"/>
</dbReference>
<evidence type="ECO:0000259" key="4">
    <source>
        <dbReference type="Pfam" id="PF01368"/>
    </source>
</evidence>
<dbReference type="PIRSF" id="PIRSF026583">
    <property type="entry name" value="YybT"/>
    <property type="match status" value="1"/>
</dbReference>
<dbReference type="Gene3D" id="3.30.450.20">
    <property type="entry name" value="PAS domain"/>
    <property type="match status" value="1"/>
</dbReference>
<proteinExistence type="inferred from homology"/>
<evidence type="ECO:0000256" key="2">
    <source>
        <dbReference type="PIRSR" id="PIRSR026583-50"/>
    </source>
</evidence>
<reference evidence="6 7" key="1">
    <citation type="submission" date="2019-08" db="EMBL/GenBank/DDBJ databases">
        <title>In-depth cultivation of the pig gut microbiome towards novel bacterial diversity and tailored functional studies.</title>
        <authorList>
            <person name="Wylensek D."/>
            <person name="Hitch T.C.A."/>
            <person name="Clavel T."/>
        </authorList>
    </citation>
    <scope>NUCLEOTIDE SEQUENCE [LARGE SCALE GENOMIC DNA]</scope>
    <source>
        <strain evidence="6 7">Oil+RF-744-WCA-WT-11</strain>
    </source>
</reference>
<comment type="similarity">
    <text evidence="1">Belongs to the GdpP/PdeA phosphodiesterase family.</text>
</comment>
<keyword evidence="2" id="KW-0464">Manganese</keyword>
<dbReference type="EC" id="3.1.4.-" evidence="1"/>
<dbReference type="PANTHER" id="PTHR47618:SF2">
    <property type="entry name" value="CYCLIC-DI-AMP PHOSPHODIESTERASE GDPP"/>
    <property type="match status" value="1"/>
</dbReference>
<dbReference type="InterPro" id="IPR003156">
    <property type="entry name" value="DHHA1_dom"/>
</dbReference>
<dbReference type="Pfam" id="PF01368">
    <property type="entry name" value="DHH"/>
    <property type="match status" value="1"/>
</dbReference>
<dbReference type="AlphaFoldDB" id="A0A6L5X7Z5"/>
<evidence type="ECO:0000259" key="5">
    <source>
        <dbReference type="Pfam" id="PF02272"/>
    </source>
</evidence>
<feature type="transmembrane region" description="Helical" evidence="3">
    <location>
        <begin position="16"/>
        <end position="35"/>
    </location>
</feature>
<comment type="cofactor">
    <cofactor evidence="2">
        <name>Mn(2+)</name>
        <dbReference type="ChEBI" id="CHEBI:29035"/>
    </cofactor>
    <text evidence="2">For phosphodiesterase activity, probably binds 2 Mn(2+) per subunit.</text>
</comment>
<keyword evidence="1 3" id="KW-0472">Membrane</keyword>
<dbReference type="GO" id="GO:0005886">
    <property type="term" value="C:plasma membrane"/>
    <property type="evidence" value="ECO:0007669"/>
    <property type="project" value="UniProtKB-SubCell"/>
</dbReference>
<comment type="caution">
    <text evidence="6">The sequence shown here is derived from an EMBL/GenBank/DDBJ whole genome shotgun (WGS) entry which is preliminary data.</text>
</comment>
<dbReference type="RefSeq" id="WP_154525329.1">
    <property type="nucleotide sequence ID" value="NZ_VULZ01000007.1"/>
</dbReference>
<dbReference type="Gene3D" id="3.30.70.270">
    <property type="match status" value="1"/>
</dbReference>
<dbReference type="Pfam" id="PF24898">
    <property type="entry name" value="GGDEF_GdpP"/>
    <property type="match status" value="1"/>
</dbReference>
<evidence type="ECO:0000256" key="1">
    <source>
        <dbReference type="PIRNR" id="PIRNR026583"/>
    </source>
</evidence>
<feature type="binding site" evidence="2">
    <location>
        <position position="529"/>
    </location>
    <ligand>
        <name>Mn(2+)</name>
        <dbReference type="ChEBI" id="CHEBI:29035"/>
        <label>2</label>
    </ligand>
</feature>
<dbReference type="SUPFAM" id="SSF64182">
    <property type="entry name" value="DHH phosphoesterases"/>
    <property type="match status" value="1"/>
</dbReference>
<evidence type="ECO:0000313" key="6">
    <source>
        <dbReference type="EMBL" id="MSS14964.1"/>
    </source>
</evidence>
<dbReference type="InterPro" id="IPR038763">
    <property type="entry name" value="DHH_sf"/>
</dbReference>
<dbReference type="InterPro" id="IPR051319">
    <property type="entry name" value="Oligoribo/pAp-PDE_c-di-AMP_PDE"/>
</dbReference>
<feature type="transmembrane region" description="Helical" evidence="3">
    <location>
        <begin position="42"/>
        <end position="63"/>
    </location>
</feature>
<keyword evidence="1" id="KW-0378">Hydrolase</keyword>
<keyword evidence="3" id="KW-1133">Transmembrane helix</keyword>
<feature type="binding site" evidence="2">
    <location>
        <position position="450"/>
    </location>
    <ligand>
        <name>Mn(2+)</name>
        <dbReference type="ChEBI" id="CHEBI:29035"/>
        <label>1</label>
    </ligand>
</feature>
<evidence type="ECO:0000313" key="7">
    <source>
        <dbReference type="Proteomes" id="UP000481852"/>
    </source>
</evidence>
<sequence length="686" mass="77083">MKNNPRIRYSGNLGMHWSWSVVLSLSLVVLVALNFRISTRAGIVTLLFTCCYFVLILGVYLYYRPRILRGLVDFATSFGQKQEEILRQIELPVTIVSADGRILWMNDRLCELSKKPEDYDKNIATLFPELQQDTFPAAEWDKDVQVHYENMDFRAHMQRIVIDDLIDGTELISREARDGESSYFYIIYFLDETDLNRLRQENRDQRFAVALVDLDNYDEALEGVDEVHSSLISVLVDRQIMKYFTSYDCLPKKLEKDKYMVVFNRKSLDALMADHFSVLESVKTINIGNEVSITLSIGAGIGGKTYIENYEKARSAIEMALGRGGDQAVVNNASQMTFFGGKSQRNEQHTRVKARVKAQAMREIMITKNSVIAMGHRFMDMDSLGAAVGICRAARALGKPAHIVMGTETGSISQWLELLKESKDYKDGLFISHDQALAMTDESTAIIVVDTNRPSLLECGELLNRTDTVVVLDHHRQNTEKIENASLSYIEPSASSACEMIAEILQYFEENVRLRSLEADCMYAGILIDTNNFVAKTGARTFEAAAYLRRSGADITRVRKLLRDDMDSYKARAEAVRNAEIYMGAYAISILPPGGLKSPNVVGAQAANELLNIVGVRASFVLTDYENEIFISARSIDEANVQLVMEKLGGGGHISMAGAQLKGMKIEEARDKLKEVLKQMTDEKLI</sequence>